<dbReference type="GO" id="GO:0006508">
    <property type="term" value="P:proteolysis"/>
    <property type="evidence" value="ECO:0007669"/>
    <property type="project" value="UniProtKB-KW"/>
</dbReference>
<dbReference type="PANTHER" id="PTHR24006">
    <property type="entry name" value="UBIQUITIN CARBOXYL-TERMINAL HYDROLASE"/>
    <property type="match status" value="1"/>
</dbReference>
<keyword evidence="5" id="KW-0833">Ubl conjugation pathway</keyword>
<feature type="compositionally biased region" description="Low complexity" evidence="8">
    <location>
        <begin position="552"/>
        <end position="562"/>
    </location>
</feature>
<feature type="region of interest" description="Disordered" evidence="8">
    <location>
        <begin position="551"/>
        <end position="619"/>
    </location>
</feature>
<keyword evidence="12" id="KW-1185">Reference proteome</keyword>
<comment type="catalytic activity">
    <reaction evidence="1">
        <text>Thiol-dependent hydrolysis of ester, thioester, amide, peptide and isopeptide bonds formed by the C-terminal Gly of ubiquitin (a 76-residue protein attached to proteins as an intracellular targeting signal).</text>
        <dbReference type="EC" id="3.4.19.12"/>
    </reaction>
</comment>
<accession>A0A2D3VJI3</accession>
<comment type="similarity">
    <text evidence="2">Belongs to the peptidase C19 family.</text>
</comment>
<feature type="transmembrane region" description="Helical" evidence="9">
    <location>
        <begin position="12"/>
        <end position="32"/>
    </location>
</feature>
<protein>
    <recommendedName>
        <fullName evidence="3">ubiquitinyl hydrolase 1</fullName>
        <ecNumber evidence="3">3.4.19.12</ecNumber>
    </recommendedName>
</protein>
<keyword evidence="7" id="KW-0788">Thiol protease</keyword>
<keyword evidence="9" id="KW-0812">Transmembrane</keyword>
<sequence>MDRRIQLENHTTWGGIVLYGAIILYGFYWVLGRFDIAILPPQELLFNTVVYCIPTPILLGSARRQELKENGMLSQRHAAKSEAFRRLLGLGGNALLQGGESVGIGKVIRRASMGTKTTVMPISDAPAGLGNWDNSCYQNSVLQALASLESLRTWLSMSEPPQEGNAFTTNAALQEMVRKLKDPGNNGSHIWTTAKLKSMSSWQQQDAQEYFSKVMDELDKEAAKAANLAKKKAGLETLVKNVEDEQPVCDGDGVKPSTSRNPLEGLTAQRISCTQCGFSEGYSMNPFNCLTVPLGNMSAYDIEDCLHEYTKREDIEGVECRSCTLIQTKNKLSQMLPSQAEGSTTSPTISLPPELRLQIEERLQIVQQALDNDDFSDKMVKQDCQISSKAMVSTTKTREAVIGRAPQSLVVHVNRSVFDEMTGVQRKNYAIVRYPFILDLRPWMLDIGDTPTQYSLKAVVTHYGRHENGHYICYKRHPRREADNEDDDTQKERWWRLSDEDVSPVSDQDVLDQAGVFMLFYEKLDEQISPIATEEWTDAVPVAQPEEEAVEMEATNTVTAEVSTELPRAEEEAVEETVTSVSSVEEARSKAPRPQPLLKTASPKFVRPDMGMNRPLMSV</sequence>
<dbReference type="CDD" id="cd02662">
    <property type="entry name" value="Peptidase_C19F"/>
    <property type="match status" value="1"/>
</dbReference>
<dbReference type="Gene3D" id="3.90.70.10">
    <property type="entry name" value="Cysteine proteinases"/>
    <property type="match status" value="1"/>
</dbReference>
<dbReference type="InterPro" id="IPR018200">
    <property type="entry name" value="USP_CS"/>
</dbReference>
<dbReference type="GO" id="GO:0004843">
    <property type="term" value="F:cysteine-type deubiquitinase activity"/>
    <property type="evidence" value="ECO:0007669"/>
    <property type="project" value="UniProtKB-EC"/>
</dbReference>
<evidence type="ECO:0000313" key="11">
    <source>
        <dbReference type="EMBL" id="CZT23469.1"/>
    </source>
</evidence>
<dbReference type="InterPro" id="IPR050164">
    <property type="entry name" value="Peptidase_C19"/>
</dbReference>
<evidence type="ECO:0000256" key="3">
    <source>
        <dbReference type="ARBA" id="ARBA00012759"/>
    </source>
</evidence>
<evidence type="ECO:0000256" key="6">
    <source>
        <dbReference type="ARBA" id="ARBA00022801"/>
    </source>
</evidence>
<evidence type="ECO:0000256" key="4">
    <source>
        <dbReference type="ARBA" id="ARBA00022670"/>
    </source>
</evidence>
<keyword evidence="9" id="KW-1133">Transmembrane helix</keyword>
<dbReference type="PROSITE" id="PS50235">
    <property type="entry name" value="USP_3"/>
    <property type="match status" value="1"/>
</dbReference>
<dbReference type="EC" id="3.4.19.12" evidence="3"/>
<evidence type="ECO:0000256" key="9">
    <source>
        <dbReference type="SAM" id="Phobius"/>
    </source>
</evidence>
<keyword evidence="6 11" id="KW-0378">Hydrolase</keyword>
<dbReference type="PROSITE" id="PS00973">
    <property type="entry name" value="USP_2"/>
    <property type="match status" value="1"/>
</dbReference>
<dbReference type="AlphaFoldDB" id="A0A2D3VJI3"/>
<evidence type="ECO:0000259" key="10">
    <source>
        <dbReference type="PROSITE" id="PS50235"/>
    </source>
</evidence>
<reference evidence="11 12" key="1">
    <citation type="submission" date="2016-03" db="EMBL/GenBank/DDBJ databases">
        <authorList>
            <person name="Ploux O."/>
        </authorList>
    </citation>
    <scope>NUCLEOTIDE SEQUENCE [LARGE SCALE GENOMIC DNA]</scope>
    <source>
        <strain evidence="11 12">URUG2</strain>
    </source>
</reference>
<dbReference type="PANTHER" id="PTHR24006:SF888">
    <property type="entry name" value="UBIQUITIN CARBOXYL-TERMINAL HYDROLASE 30"/>
    <property type="match status" value="1"/>
</dbReference>
<dbReference type="Proteomes" id="UP000225277">
    <property type="component" value="Unassembled WGS sequence"/>
</dbReference>
<evidence type="ECO:0000256" key="5">
    <source>
        <dbReference type="ARBA" id="ARBA00022786"/>
    </source>
</evidence>
<dbReference type="EMBL" id="FJUY01000017">
    <property type="protein sequence ID" value="CZT23469.1"/>
    <property type="molecule type" value="Genomic_DNA"/>
</dbReference>
<keyword evidence="9" id="KW-0472">Membrane</keyword>
<dbReference type="SUPFAM" id="SSF54001">
    <property type="entry name" value="Cysteine proteinases"/>
    <property type="match status" value="1"/>
</dbReference>
<keyword evidence="4" id="KW-0645">Protease</keyword>
<organism evidence="11 12">
    <name type="scientific">Ramularia collo-cygni</name>
    <dbReference type="NCBI Taxonomy" id="112498"/>
    <lineage>
        <taxon>Eukaryota</taxon>
        <taxon>Fungi</taxon>
        <taxon>Dikarya</taxon>
        <taxon>Ascomycota</taxon>
        <taxon>Pezizomycotina</taxon>
        <taxon>Dothideomycetes</taxon>
        <taxon>Dothideomycetidae</taxon>
        <taxon>Mycosphaerellales</taxon>
        <taxon>Mycosphaerellaceae</taxon>
        <taxon>Ramularia</taxon>
    </lineage>
</organism>
<evidence type="ECO:0000256" key="8">
    <source>
        <dbReference type="SAM" id="MobiDB-lite"/>
    </source>
</evidence>
<evidence type="ECO:0000313" key="12">
    <source>
        <dbReference type="Proteomes" id="UP000225277"/>
    </source>
</evidence>
<evidence type="ECO:0000256" key="7">
    <source>
        <dbReference type="ARBA" id="ARBA00022807"/>
    </source>
</evidence>
<dbReference type="STRING" id="112498.A0A2D3VJI3"/>
<dbReference type="GeneID" id="35604255"/>
<dbReference type="OrthoDB" id="2020758at2759"/>
<dbReference type="InterPro" id="IPR028889">
    <property type="entry name" value="USP"/>
</dbReference>
<feature type="domain" description="USP" evidence="10">
    <location>
        <begin position="127"/>
        <end position="524"/>
    </location>
</feature>
<name>A0A2D3VJI3_9PEZI</name>
<evidence type="ECO:0000256" key="2">
    <source>
        <dbReference type="ARBA" id="ARBA00009085"/>
    </source>
</evidence>
<dbReference type="Pfam" id="PF00443">
    <property type="entry name" value="UCH"/>
    <property type="match status" value="1"/>
</dbReference>
<proteinExistence type="inferred from homology"/>
<dbReference type="RefSeq" id="XP_023630193.1">
    <property type="nucleotide sequence ID" value="XM_023774425.1"/>
</dbReference>
<gene>
    <name evidence="11" type="ORF">RCC_09183</name>
</gene>
<dbReference type="InterPro" id="IPR001394">
    <property type="entry name" value="Peptidase_C19_UCH"/>
</dbReference>
<dbReference type="GO" id="GO:0005634">
    <property type="term" value="C:nucleus"/>
    <property type="evidence" value="ECO:0007669"/>
    <property type="project" value="TreeGrafter"/>
</dbReference>
<dbReference type="GO" id="GO:0016579">
    <property type="term" value="P:protein deubiquitination"/>
    <property type="evidence" value="ECO:0007669"/>
    <property type="project" value="InterPro"/>
</dbReference>
<evidence type="ECO:0000256" key="1">
    <source>
        <dbReference type="ARBA" id="ARBA00000707"/>
    </source>
</evidence>
<dbReference type="InterPro" id="IPR038765">
    <property type="entry name" value="Papain-like_cys_pep_sf"/>
</dbReference>
<dbReference type="GO" id="GO:0005829">
    <property type="term" value="C:cytosol"/>
    <property type="evidence" value="ECO:0007669"/>
    <property type="project" value="TreeGrafter"/>
</dbReference>